<keyword evidence="1" id="KW-1133">Transmembrane helix</keyword>
<reference evidence="3" key="1">
    <citation type="journal article" date="2019" name="Int. J. Syst. Evol. Microbiol.">
        <title>The Global Catalogue of Microorganisms (GCM) 10K type strain sequencing project: providing services to taxonomists for standard genome sequencing and annotation.</title>
        <authorList>
            <consortium name="The Broad Institute Genomics Platform"/>
            <consortium name="The Broad Institute Genome Sequencing Center for Infectious Disease"/>
            <person name="Wu L."/>
            <person name="Ma J."/>
        </authorList>
    </citation>
    <scope>NUCLEOTIDE SEQUENCE [LARGE SCALE GENOMIC DNA]</scope>
    <source>
        <strain evidence="3">JCM 18424</strain>
    </source>
</reference>
<dbReference type="SUPFAM" id="SSF82714">
    <property type="entry name" value="Multidrug efflux transporter AcrB TolC docking domain, DN and DC subdomains"/>
    <property type="match status" value="2"/>
</dbReference>
<comment type="caution">
    <text evidence="2">The sequence shown here is derived from an EMBL/GenBank/DDBJ whole genome shotgun (WGS) entry which is preliminary data.</text>
</comment>
<feature type="transmembrane region" description="Helical" evidence="1">
    <location>
        <begin position="882"/>
        <end position="902"/>
    </location>
</feature>
<feature type="transmembrane region" description="Helical" evidence="1">
    <location>
        <begin position="952"/>
        <end position="973"/>
    </location>
</feature>
<dbReference type="SUPFAM" id="SSF82693">
    <property type="entry name" value="Multidrug efflux transporter AcrB pore domain, PN1, PN2, PC1 and PC2 subdomains"/>
    <property type="match status" value="3"/>
</dbReference>
<dbReference type="PANTHER" id="PTHR32063">
    <property type="match status" value="1"/>
</dbReference>
<feature type="transmembrane region" description="Helical" evidence="1">
    <location>
        <begin position="985"/>
        <end position="1011"/>
    </location>
</feature>
<evidence type="ECO:0000313" key="3">
    <source>
        <dbReference type="Proteomes" id="UP001500631"/>
    </source>
</evidence>
<dbReference type="Gene3D" id="3.30.70.1430">
    <property type="entry name" value="Multidrug efflux transporter AcrB pore domain"/>
    <property type="match status" value="2"/>
</dbReference>
<evidence type="ECO:0000256" key="1">
    <source>
        <dbReference type="SAM" id="Phobius"/>
    </source>
</evidence>
<dbReference type="Gene3D" id="3.30.70.1320">
    <property type="entry name" value="Multidrug efflux transporter AcrB pore domain like"/>
    <property type="match status" value="1"/>
</dbReference>
<keyword evidence="1" id="KW-0812">Transmembrane</keyword>
<keyword evidence="3" id="KW-1185">Reference proteome</keyword>
<feature type="transmembrane region" description="Helical" evidence="1">
    <location>
        <begin position="855"/>
        <end position="875"/>
    </location>
</feature>
<accession>A0ABP9MG92</accession>
<dbReference type="Gene3D" id="3.30.2090.10">
    <property type="entry name" value="Multidrug efflux transporter AcrB TolC docking domain, DN and DC subdomains"/>
    <property type="match status" value="2"/>
</dbReference>
<dbReference type="Pfam" id="PF00873">
    <property type="entry name" value="ACR_tran"/>
    <property type="match status" value="1"/>
</dbReference>
<protein>
    <submittedName>
        <fullName evidence="2">Efflux RND transporter permease subunit</fullName>
    </submittedName>
</protein>
<dbReference type="PANTHER" id="PTHR32063:SF28">
    <property type="entry name" value="BLR2861 PROTEIN"/>
    <property type="match status" value="1"/>
</dbReference>
<feature type="transmembrane region" description="Helical" evidence="1">
    <location>
        <begin position="908"/>
        <end position="931"/>
    </location>
</feature>
<feature type="transmembrane region" description="Helical" evidence="1">
    <location>
        <begin position="341"/>
        <end position="360"/>
    </location>
</feature>
<dbReference type="SUPFAM" id="SSF82866">
    <property type="entry name" value="Multidrug efflux transporter AcrB transmembrane domain"/>
    <property type="match status" value="2"/>
</dbReference>
<dbReference type="Gene3D" id="3.30.70.1440">
    <property type="entry name" value="Multidrug efflux transporter AcrB pore domain"/>
    <property type="match status" value="1"/>
</dbReference>
<evidence type="ECO:0000313" key="2">
    <source>
        <dbReference type="EMBL" id="GAA5096170.1"/>
    </source>
</evidence>
<feature type="transmembrane region" description="Helical" evidence="1">
    <location>
        <begin position="367"/>
        <end position="387"/>
    </location>
</feature>
<organism evidence="2 3">
    <name type="scientific">Wohlfahrtiimonas larvae</name>
    <dbReference type="NCBI Taxonomy" id="1157986"/>
    <lineage>
        <taxon>Bacteria</taxon>
        <taxon>Pseudomonadati</taxon>
        <taxon>Pseudomonadota</taxon>
        <taxon>Gammaproteobacteria</taxon>
        <taxon>Cardiobacteriales</taxon>
        <taxon>Ignatzschineriaceae</taxon>
        <taxon>Wohlfahrtiimonas</taxon>
    </lineage>
</organism>
<dbReference type="RefSeq" id="WP_345667152.1">
    <property type="nucleotide sequence ID" value="NZ_BAABKE010000002.1"/>
</dbReference>
<dbReference type="InterPro" id="IPR001036">
    <property type="entry name" value="Acrflvin-R"/>
</dbReference>
<feature type="transmembrane region" description="Helical" evidence="1">
    <location>
        <begin position="470"/>
        <end position="488"/>
    </location>
</feature>
<dbReference type="PRINTS" id="PR00702">
    <property type="entry name" value="ACRIFLAVINRP"/>
</dbReference>
<dbReference type="EMBL" id="BAABKE010000002">
    <property type="protein sequence ID" value="GAA5096170.1"/>
    <property type="molecule type" value="Genomic_DNA"/>
</dbReference>
<sequence length="1024" mass="112575">MKISSISIKRPVFAIVLNILIILLGIVGLTRMSIREYPNIDLPVISIRTTYSGASPEIIETQVTKAIEDAVTSIDGIDFMTSMSRRGMSFVNISFQPSKNIEEAANDVRDRVARAKYLLPDDVDEPIINKSDSDADPVMILTLTSDKLSPIELTKIVENNIKPHVELLEGISNLEIWGGRDPVMRVWLDPEKMSAFDIAITDIEAALRAQNVEIPAGSIKSNARELDIVAQTDLNTVEEFDNIIVKTTNHTSGNIGNQHIVRLGDLANVELGGVEETSRPRMNGKRGVGIAIIKQSVANPLTISAAIREVLPTLQDSLPNDVTLEISSDNSIFINKSLQSVYSTIIEALVFVGIIIFFFLRDWRATIVPMVTVPIALVGTLFVMYLLDYSINTLTMLAFVLAIGLVVDDAIVMLENIHRHIETGLSPIKAAFVGSKEIGLAIIAMTITLAAVFLPLTFTEGRIGKLFVEFAVTLSIAVIISGFTALTLSPMMCSRLLKAKEEDKKGKLFNIIEDMFIAFTDGYTKILRWVLPKSLFIIIGMLFTVGASYLIYNQLPQMLAPTEDRGFIRISAITPEGATVDFTDRYFTEVEDLLLTELPKATIFVVSGVASGGIGNITLEDWDLRSESQMSIVQRLNQEFKEIALGLRVFASNPQSLGQDSRSKEVEVVIRSTASFEELDQYVTQIMQNLNNDPRLVTPDNNLRLNTPQLEVDVDREKLALLGIDVNAVGRALETALGGRNITRFKEGSEQYDVLVQVDPTNRNEPRNLKNIYVRSDKNQMIPLSNFVTIRETVAPQYLNHFNKLRSVTISANLAEGISQGDGIQIVEDAIKEVMPDTMLDYTGGAREFKSTGNAMIAIFLLALLFIYLVMAAQFESWIDPFIILLSVPLAALGALLALYLTGNSMNIYSQIGLVTLVGLITKHGILLVEFANQLQDTGKDKLTAIVESASLRLRPILMTTGAMVLGSIPLALATGAGAESRSTIGWVIVGGLCLGTLLTVFIVPSMYLLLSRHKKLIDFDDES</sequence>
<feature type="transmembrane region" description="Helical" evidence="1">
    <location>
        <begin position="12"/>
        <end position="34"/>
    </location>
</feature>
<name>A0ABP9MG92_9GAMM</name>
<dbReference type="Gene3D" id="1.20.1640.10">
    <property type="entry name" value="Multidrug efflux transporter AcrB transmembrane domain"/>
    <property type="match status" value="2"/>
</dbReference>
<feature type="transmembrane region" description="Helical" evidence="1">
    <location>
        <begin position="535"/>
        <end position="552"/>
    </location>
</feature>
<dbReference type="InterPro" id="IPR027463">
    <property type="entry name" value="AcrB_DN_DC_subdom"/>
</dbReference>
<proteinExistence type="predicted"/>
<feature type="transmembrane region" description="Helical" evidence="1">
    <location>
        <begin position="438"/>
        <end position="458"/>
    </location>
</feature>
<keyword evidence="1" id="KW-0472">Membrane</keyword>
<dbReference type="Proteomes" id="UP001500631">
    <property type="component" value="Unassembled WGS sequence"/>
</dbReference>
<gene>
    <name evidence="2" type="ORF">GCM10023338_06260</name>
</gene>